<protein>
    <recommendedName>
        <fullName evidence="3">DUF4071 domain-containing protein</fullName>
    </recommendedName>
</protein>
<sequence length="680" mass="76400">MQAFIVRPFGTRKVLQKDKTGKQVPIDFDFERVQKELILPALDQAGLQGGTTGNIFEAGSIHEDMFSLLLVADLVVVDISIHNANVFYEMGIRHSLRDKRTVLIKCPGFDETPFDILGYRYIAYNKENPGDAIPDLLQALEETRQATRVDSPVFDKLPNLISQDPERFLVIPDDFEADLRVATVQKNASILAIMATEISGFQWYIPGLRQIGEALYALRCLQPARTVWEKIIEHNRNDLQANDRLATIYQRLAESEITANLPESEALFERSNIAIEKLLAHRHDLTPLKRAESFALKARNAKALWLEAWKNVPTPDHFSAAIGSTDLTIAFETYEHAFMECLNHFYSGINALGLLITTITLAERIPEVWELKFRTTSLAKQELEGLKEKLEAIKQSVYYSIEAGKQIIGENDDEYAWLKITEADFICLTETRPSRVKLSYQNALKGATNLNFDAIVRQLVIYQQLGVKEDNVKAALEALPAISLSSNKIKVHTILFTGHRIDQAGRPEPRFPPEKEMAVRKAIKQALQKEQETINGPLVGLAGGACGGDILFHEVCEELGIKTELYLALPRDLYIAESVAIAGPDWIDRFNKMYTKLPWKVLSQTKELPAWLGKNKSYSIWERNNLWLLNQALDNGGLHMSLIALWNGKGGDGPGGTEHMVKQAQTRGAKTIVIDINMLA</sequence>
<reference evidence="1 2" key="1">
    <citation type="submission" date="2019-12" db="EMBL/GenBank/DDBJ databases">
        <title>Spirosoma sp. HMF4905 genome sequencing and assembly.</title>
        <authorList>
            <person name="Kang H."/>
            <person name="Cha I."/>
            <person name="Kim H."/>
            <person name="Joh K."/>
        </authorList>
    </citation>
    <scope>NUCLEOTIDE SEQUENCE [LARGE SCALE GENOMIC DNA]</scope>
    <source>
        <strain evidence="1 2">HMF4905</strain>
    </source>
</reference>
<dbReference type="EMBL" id="WPIN01000040">
    <property type="protein sequence ID" value="MVM36323.1"/>
    <property type="molecule type" value="Genomic_DNA"/>
</dbReference>
<dbReference type="Gene3D" id="3.40.50.450">
    <property type="match status" value="1"/>
</dbReference>
<dbReference type="Proteomes" id="UP000436006">
    <property type="component" value="Unassembled WGS sequence"/>
</dbReference>
<evidence type="ECO:0008006" key="3">
    <source>
        <dbReference type="Google" id="ProtNLM"/>
    </source>
</evidence>
<organism evidence="1 2">
    <name type="scientific">Spirosoma arboris</name>
    <dbReference type="NCBI Taxonomy" id="2682092"/>
    <lineage>
        <taxon>Bacteria</taxon>
        <taxon>Pseudomonadati</taxon>
        <taxon>Bacteroidota</taxon>
        <taxon>Cytophagia</taxon>
        <taxon>Cytophagales</taxon>
        <taxon>Cytophagaceae</taxon>
        <taxon>Spirosoma</taxon>
    </lineage>
</organism>
<keyword evidence="2" id="KW-1185">Reference proteome</keyword>
<dbReference type="Pfam" id="PF20308">
    <property type="entry name" value="TPR-S"/>
    <property type="match status" value="1"/>
</dbReference>
<evidence type="ECO:0000313" key="1">
    <source>
        <dbReference type="EMBL" id="MVM36323.1"/>
    </source>
</evidence>
<dbReference type="AlphaFoldDB" id="A0A7K1SRJ1"/>
<comment type="caution">
    <text evidence="1">The sequence shown here is derived from an EMBL/GenBank/DDBJ whole genome shotgun (WGS) entry which is preliminary data.</text>
</comment>
<proteinExistence type="predicted"/>
<evidence type="ECO:0000313" key="2">
    <source>
        <dbReference type="Proteomes" id="UP000436006"/>
    </source>
</evidence>
<name>A0A7K1SRJ1_9BACT</name>
<dbReference type="InterPro" id="IPR046880">
    <property type="entry name" value="TPR-S"/>
</dbReference>
<accession>A0A7K1SRJ1</accession>
<dbReference type="RefSeq" id="WP_157591118.1">
    <property type="nucleotide sequence ID" value="NZ_WPIN01000040.1"/>
</dbReference>
<gene>
    <name evidence="1" type="ORF">GO755_40340</name>
</gene>